<sequence>MLLLLPIAILLVAMLSPIPYDIRWTAKLLRRDVRVLRTKLATSLKRKVNSDEVAESSSLHYKGETKRVAEVLEGVQHIDELPQYVNGGSVYSKAPEDAPEIVPEPDRDKCNGTPYELLEGRLRAVYASRDRDASHKDRWRFRGSWLLLHKAIQACPSNDSWGTSLSGTRDDIEKRMLLEMLQLSTDRTRSPLHKVSRMPAAPYTQHDSDLNRFDSMLSNATTLTSTPSAIQMWLSILEATNDATKIAPMAEELLQYIWSEKKATAIIEQIGDPHKKFSDADDAELRVQLRQLLRPEFIFSTPCR</sequence>
<keyword evidence="1" id="KW-0732">Signal</keyword>
<keyword evidence="3" id="KW-1185">Reference proteome</keyword>
<feature type="signal peptide" evidence="1">
    <location>
        <begin position="1"/>
        <end position="17"/>
    </location>
</feature>
<dbReference type="Proteomes" id="UP001199106">
    <property type="component" value="Unassembled WGS sequence"/>
</dbReference>
<evidence type="ECO:0000313" key="2">
    <source>
        <dbReference type="EMBL" id="KAG9187952.1"/>
    </source>
</evidence>
<name>A0AAD4FDQ0_9PLEO</name>
<reference evidence="2" key="1">
    <citation type="submission" date="2021-07" db="EMBL/GenBank/DDBJ databases">
        <title>Genome Resource of American Ginseng Black Spot Pathogen Alternaria panax.</title>
        <authorList>
            <person name="Qiu C."/>
            <person name="Wang W."/>
            <person name="Liu Z."/>
        </authorList>
    </citation>
    <scope>NUCLEOTIDE SEQUENCE</scope>
    <source>
        <strain evidence="2">BNCC115425</strain>
    </source>
</reference>
<dbReference type="AlphaFoldDB" id="A0AAD4FDQ0"/>
<organism evidence="2 3">
    <name type="scientific">Alternaria panax</name>
    <dbReference type="NCBI Taxonomy" id="48097"/>
    <lineage>
        <taxon>Eukaryota</taxon>
        <taxon>Fungi</taxon>
        <taxon>Dikarya</taxon>
        <taxon>Ascomycota</taxon>
        <taxon>Pezizomycotina</taxon>
        <taxon>Dothideomycetes</taxon>
        <taxon>Pleosporomycetidae</taxon>
        <taxon>Pleosporales</taxon>
        <taxon>Pleosporineae</taxon>
        <taxon>Pleosporaceae</taxon>
        <taxon>Alternaria</taxon>
        <taxon>Alternaria sect. Panax</taxon>
    </lineage>
</organism>
<dbReference type="EMBL" id="JAANER010000006">
    <property type="protein sequence ID" value="KAG9187952.1"/>
    <property type="molecule type" value="Genomic_DNA"/>
</dbReference>
<accession>A0AAD4FDQ0</accession>
<gene>
    <name evidence="2" type="ORF">G6011_01875</name>
</gene>
<evidence type="ECO:0000256" key="1">
    <source>
        <dbReference type="SAM" id="SignalP"/>
    </source>
</evidence>
<feature type="chain" id="PRO_5042030628" evidence="1">
    <location>
        <begin position="18"/>
        <end position="304"/>
    </location>
</feature>
<proteinExistence type="predicted"/>
<comment type="caution">
    <text evidence="2">The sequence shown here is derived from an EMBL/GenBank/DDBJ whole genome shotgun (WGS) entry which is preliminary data.</text>
</comment>
<evidence type="ECO:0000313" key="3">
    <source>
        <dbReference type="Proteomes" id="UP001199106"/>
    </source>
</evidence>
<protein>
    <submittedName>
        <fullName evidence="2">Uncharacterized protein</fullName>
    </submittedName>
</protein>